<evidence type="ECO:0000313" key="7">
    <source>
        <dbReference type="Proteomes" id="UP000636709"/>
    </source>
</evidence>
<dbReference type="InterPro" id="IPR036186">
    <property type="entry name" value="Serpin_sf"/>
</dbReference>
<dbReference type="InterPro" id="IPR023796">
    <property type="entry name" value="Serpin_dom"/>
</dbReference>
<keyword evidence="2" id="KW-0646">Protease inhibitor</keyword>
<dbReference type="Gene3D" id="3.30.497.10">
    <property type="entry name" value="Antithrombin, subunit I, domain 2"/>
    <property type="match status" value="1"/>
</dbReference>
<proteinExistence type="inferred from homology"/>
<keyword evidence="7" id="KW-1185">Reference proteome</keyword>
<comment type="similarity">
    <text evidence="1 4">Belongs to the serpin family.</text>
</comment>
<dbReference type="PANTHER" id="PTHR11461">
    <property type="entry name" value="SERINE PROTEASE INHIBITOR, SERPIN"/>
    <property type="match status" value="1"/>
</dbReference>
<feature type="domain" description="Serpin" evidence="5">
    <location>
        <begin position="22"/>
        <end position="346"/>
    </location>
</feature>
<sequence length="431" mass="47203">MAAAAAADAMRLSIAHQTRFALCLYAALNSSPSATPPSNPSNAVFSPLSIHVALGLLAAGAGGATRDQLLAALAGGGRAADSLHALGEEVARVVLADGAEAGGPRIAFADAVFMDASVKINPAFEEVAVEKYNAYIHSVDFKNKAEEVAGQVNSWVEKVTSGRIKDLLQPGSVDKDTMLILANALYFKGAWTKKFDVSKTEDSEFHLLDGSSVQAPFMSSGDDQYIASYNHFKVLKLPYQQGGDKRQFSMYILLPEAQDGLWSLAEKLSSEPEFLDKHIPVSKIPVGQMKVPKFKISYGFEASEMLKDLGLGLPLAQKQIFQSWLMHLLDRSCLFRLLFTSRLSKSMREEPRLLLHLLYGLWVLLSTLPLARPQISSQITLSCSWSEKTRVVWCCSLVMWSIPYLQHNVFALECYLGLVPSIPCECRVVTI</sequence>
<dbReference type="InterPro" id="IPR042178">
    <property type="entry name" value="Serpin_sf_1"/>
</dbReference>
<dbReference type="EMBL" id="JACEFO010002199">
    <property type="protein sequence ID" value="KAF8673921.1"/>
    <property type="molecule type" value="Genomic_DNA"/>
</dbReference>
<evidence type="ECO:0000256" key="3">
    <source>
        <dbReference type="ARBA" id="ARBA00022900"/>
    </source>
</evidence>
<dbReference type="Pfam" id="PF00079">
    <property type="entry name" value="Serpin"/>
    <property type="match status" value="1"/>
</dbReference>
<dbReference type="SUPFAM" id="SSF56574">
    <property type="entry name" value="Serpins"/>
    <property type="match status" value="1"/>
</dbReference>
<dbReference type="GO" id="GO:0004867">
    <property type="term" value="F:serine-type endopeptidase inhibitor activity"/>
    <property type="evidence" value="ECO:0007669"/>
    <property type="project" value="UniProtKB-KW"/>
</dbReference>
<name>A0A835AT05_9POAL</name>
<evidence type="ECO:0000313" key="6">
    <source>
        <dbReference type="EMBL" id="KAF8673921.1"/>
    </source>
</evidence>
<gene>
    <name evidence="6" type="ORF">HU200_048369</name>
</gene>
<keyword evidence="3" id="KW-0722">Serine protease inhibitor</keyword>
<reference evidence="6" key="1">
    <citation type="submission" date="2020-07" db="EMBL/GenBank/DDBJ databases">
        <title>Genome sequence and genetic diversity analysis of an under-domesticated orphan crop, white fonio (Digitaria exilis).</title>
        <authorList>
            <person name="Bennetzen J.L."/>
            <person name="Chen S."/>
            <person name="Ma X."/>
            <person name="Wang X."/>
            <person name="Yssel A.E.J."/>
            <person name="Chaluvadi S.R."/>
            <person name="Johnson M."/>
            <person name="Gangashetty P."/>
            <person name="Hamidou F."/>
            <person name="Sanogo M.D."/>
            <person name="Zwaenepoel A."/>
            <person name="Wallace J."/>
            <person name="Van De Peer Y."/>
            <person name="Van Deynze A."/>
        </authorList>
    </citation>
    <scope>NUCLEOTIDE SEQUENCE</scope>
    <source>
        <tissue evidence="6">Leaves</tissue>
    </source>
</reference>
<dbReference type="AlphaFoldDB" id="A0A835AT05"/>
<dbReference type="InterPro" id="IPR000215">
    <property type="entry name" value="Serpin_fam"/>
</dbReference>
<evidence type="ECO:0000256" key="1">
    <source>
        <dbReference type="ARBA" id="ARBA00009500"/>
    </source>
</evidence>
<dbReference type="OrthoDB" id="1063785at2759"/>
<dbReference type="Gene3D" id="2.30.39.10">
    <property type="entry name" value="Alpha-1-antitrypsin, domain 1"/>
    <property type="match status" value="1"/>
</dbReference>
<evidence type="ECO:0000256" key="2">
    <source>
        <dbReference type="ARBA" id="ARBA00022690"/>
    </source>
</evidence>
<dbReference type="GO" id="GO:0005615">
    <property type="term" value="C:extracellular space"/>
    <property type="evidence" value="ECO:0007669"/>
    <property type="project" value="InterPro"/>
</dbReference>
<dbReference type="FunFam" id="2.30.39.10:FF:000022">
    <property type="entry name" value="Os11g0230400 protein"/>
    <property type="match status" value="1"/>
</dbReference>
<evidence type="ECO:0000256" key="4">
    <source>
        <dbReference type="RuleBase" id="RU000411"/>
    </source>
</evidence>
<organism evidence="6 7">
    <name type="scientific">Digitaria exilis</name>
    <dbReference type="NCBI Taxonomy" id="1010633"/>
    <lineage>
        <taxon>Eukaryota</taxon>
        <taxon>Viridiplantae</taxon>
        <taxon>Streptophyta</taxon>
        <taxon>Embryophyta</taxon>
        <taxon>Tracheophyta</taxon>
        <taxon>Spermatophyta</taxon>
        <taxon>Magnoliopsida</taxon>
        <taxon>Liliopsida</taxon>
        <taxon>Poales</taxon>
        <taxon>Poaceae</taxon>
        <taxon>PACMAD clade</taxon>
        <taxon>Panicoideae</taxon>
        <taxon>Panicodae</taxon>
        <taxon>Paniceae</taxon>
        <taxon>Anthephorinae</taxon>
        <taxon>Digitaria</taxon>
    </lineage>
</organism>
<comment type="caution">
    <text evidence="6">The sequence shown here is derived from an EMBL/GenBank/DDBJ whole genome shotgun (WGS) entry which is preliminary data.</text>
</comment>
<dbReference type="PANTHER" id="PTHR11461:SF211">
    <property type="entry name" value="GH10112P-RELATED"/>
    <property type="match status" value="1"/>
</dbReference>
<protein>
    <recommendedName>
        <fullName evidence="5">Serpin domain-containing protein</fullName>
    </recommendedName>
</protein>
<dbReference type="SMART" id="SM00093">
    <property type="entry name" value="SERPIN"/>
    <property type="match status" value="1"/>
</dbReference>
<accession>A0A835AT05</accession>
<dbReference type="Proteomes" id="UP000636709">
    <property type="component" value="Unassembled WGS sequence"/>
</dbReference>
<dbReference type="InterPro" id="IPR042185">
    <property type="entry name" value="Serpin_sf_2"/>
</dbReference>
<evidence type="ECO:0000259" key="5">
    <source>
        <dbReference type="SMART" id="SM00093"/>
    </source>
</evidence>